<dbReference type="Gene3D" id="3.10.450.50">
    <property type="match status" value="1"/>
</dbReference>
<accession>A0ABT2YKV0</accession>
<name>A0ABT2YKV0_9BURK</name>
<evidence type="ECO:0000313" key="1">
    <source>
        <dbReference type="EMBL" id="MCV2370691.1"/>
    </source>
</evidence>
<dbReference type="Proteomes" id="UP001209701">
    <property type="component" value="Unassembled WGS sequence"/>
</dbReference>
<evidence type="ECO:0000313" key="2">
    <source>
        <dbReference type="Proteomes" id="UP001209701"/>
    </source>
</evidence>
<organism evidence="1 2">
    <name type="scientific">Roseateles oligotrophus</name>
    <dbReference type="NCBI Taxonomy" id="1769250"/>
    <lineage>
        <taxon>Bacteria</taxon>
        <taxon>Pseudomonadati</taxon>
        <taxon>Pseudomonadota</taxon>
        <taxon>Betaproteobacteria</taxon>
        <taxon>Burkholderiales</taxon>
        <taxon>Sphaerotilaceae</taxon>
        <taxon>Roseateles</taxon>
    </lineage>
</organism>
<sequence>MSSSASDLNLVRRFWALYQARQWAAAQALLHPQAACQWWATSERFEGAEAIVHVNAVYPEGWTIHLLELNALDCGGDATAAPVARRRVHSLVRVDQAEQAFYANSFFGIEQGLIVAIDEYWADAQPAPAWRKPGALPGLKRMSTDDRAGLSLKLDLP</sequence>
<keyword evidence="2" id="KW-1185">Reference proteome</keyword>
<dbReference type="SUPFAM" id="SSF54427">
    <property type="entry name" value="NTF2-like"/>
    <property type="match status" value="1"/>
</dbReference>
<dbReference type="InterPro" id="IPR032710">
    <property type="entry name" value="NTF2-like_dom_sf"/>
</dbReference>
<reference evidence="1 2" key="1">
    <citation type="submission" date="2021-11" db="EMBL/GenBank/DDBJ databases">
        <authorList>
            <person name="Liang Q."/>
            <person name="Mou H."/>
            <person name="Liu Z."/>
        </authorList>
    </citation>
    <scope>NUCLEOTIDE SEQUENCE [LARGE SCALE GENOMIC DNA]</scope>
    <source>
        <strain evidence="1 2">CHU3</strain>
    </source>
</reference>
<protein>
    <recommendedName>
        <fullName evidence="3">SnoaL-like domain-containing protein</fullName>
    </recommendedName>
</protein>
<proteinExistence type="predicted"/>
<gene>
    <name evidence="1" type="ORF">LNV07_21610</name>
</gene>
<dbReference type="RefSeq" id="WP_263573280.1">
    <property type="nucleotide sequence ID" value="NZ_JAJIRN010000010.1"/>
</dbReference>
<comment type="caution">
    <text evidence="1">The sequence shown here is derived from an EMBL/GenBank/DDBJ whole genome shotgun (WGS) entry which is preliminary data.</text>
</comment>
<evidence type="ECO:0008006" key="3">
    <source>
        <dbReference type="Google" id="ProtNLM"/>
    </source>
</evidence>
<dbReference type="EMBL" id="JAJIRN010000010">
    <property type="protein sequence ID" value="MCV2370691.1"/>
    <property type="molecule type" value="Genomic_DNA"/>
</dbReference>